<dbReference type="Pfam" id="PF05721">
    <property type="entry name" value="PhyH"/>
    <property type="match status" value="1"/>
</dbReference>
<proteinExistence type="predicted"/>
<dbReference type="Gene3D" id="2.60.120.620">
    <property type="entry name" value="q2cbj1_9rhob like domain"/>
    <property type="match status" value="1"/>
</dbReference>
<dbReference type="InterPro" id="IPR008775">
    <property type="entry name" value="Phytyl_CoA_dOase-like"/>
</dbReference>
<dbReference type="PANTHER" id="PTHR20883">
    <property type="entry name" value="PHYTANOYL-COA DIOXYGENASE DOMAIN CONTAINING 1"/>
    <property type="match status" value="1"/>
</dbReference>
<dbReference type="SUPFAM" id="SSF51197">
    <property type="entry name" value="Clavaminate synthase-like"/>
    <property type="match status" value="1"/>
</dbReference>
<dbReference type="EMBL" id="SHAG01000006">
    <property type="protein sequence ID" value="RZO76928.1"/>
    <property type="molecule type" value="Genomic_DNA"/>
</dbReference>
<comment type="caution">
    <text evidence="2">The sequence shown here is derived from an EMBL/GenBank/DDBJ whole genome shotgun (WGS) entry which is preliminary data.</text>
</comment>
<name>A0A520S376_9GAMM</name>
<dbReference type="GO" id="GO:0016706">
    <property type="term" value="F:2-oxoglutarate-dependent dioxygenase activity"/>
    <property type="evidence" value="ECO:0007669"/>
    <property type="project" value="UniProtKB-ARBA"/>
</dbReference>
<reference evidence="2 3" key="1">
    <citation type="submission" date="2019-02" db="EMBL/GenBank/DDBJ databases">
        <title>Prokaryotic population dynamics and viral predation in marine succession experiment using metagenomics: the confinement effect.</title>
        <authorList>
            <person name="Haro-Moreno J.M."/>
            <person name="Rodriguez-Valera F."/>
            <person name="Lopez-Perez M."/>
        </authorList>
    </citation>
    <scope>NUCLEOTIDE SEQUENCE [LARGE SCALE GENOMIC DNA]</scope>
    <source>
        <strain evidence="2">MED-G157</strain>
    </source>
</reference>
<dbReference type="Proteomes" id="UP000316199">
    <property type="component" value="Unassembled WGS sequence"/>
</dbReference>
<evidence type="ECO:0000256" key="1">
    <source>
        <dbReference type="ARBA" id="ARBA00001954"/>
    </source>
</evidence>
<organism evidence="2 3">
    <name type="scientific">OM182 bacterium</name>
    <dbReference type="NCBI Taxonomy" id="2510334"/>
    <lineage>
        <taxon>Bacteria</taxon>
        <taxon>Pseudomonadati</taxon>
        <taxon>Pseudomonadota</taxon>
        <taxon>Gammaproteobacteria</taxon>
        <taxon>OMG group</taxon>
        <taxon>OM182 clade</taxon>
    </lineage>
</organism>
<dbReference type="GO" id="GO:0005506">
    <property type="term" value="F:iron ion binding"/>
    <property type="evidence" value="ECO:0007669"/>
    <property type="project" value="UniProtKB-ARBA"/>
</dbReference>
<dbReference type="AlphaFoldDB" id="A0A520S376"/>
<protein>
    <recommendedName>
        <fullName evidence="4">Phytanoyl-CoA dioxygenase family protein</fullName>
    </recommendedName>
</protein>
<sequence>MAIPLKSIGFFWKGKNMDKLESVQLKEAFDRDGVVVIRNFIAQKQIDEICERAEILTRRLPKRSDIFSNITKGLDKIDDYFNDLLFKGPQVPVLEMLLGEKPEPTTASIFTKDKYSQEVHPHSDAMKGGVVWLAIDATNIGNGCLQFLKGSDQKKEEFAHLSASEPTDFSSHPDRFECTMSSGDIAFFRPTTVHWSGPNHEGSSRRGLNYFYVGDAFKGLENRYRKENG</sequence>
<evidence type="ECO:0000313" key="3">
    <source>
        <dbReference type="Proteomes" id="UP000316199"/>
    </source>
</evidence>
<comment type="cofactor">
    <cofactor evidence="1">
        <name>Fe(2+)</name>
        <dbReference type="ChEBI" id="CHEBI:29033"/>
    </cofactor>
</comment>
<gene>
    <name evidence="2" type="ORF">EVA68_02600</name>
</gene>
<evidence type="ECO:0000313" key="2">
    <source>
        <dbReference type="EMBL" id="RZO76928.1"/>
    </source>
</evidence>
<accession>A0A520S376</accession>
<evidence type="ECO:0008006" key="4">
    <source>
        <dbReference type="Google" id="ProtNLM"/>
    </source>
</evidence>
<dbReference type="PANTHER" id="PTHR20883:SF48">
    <property type="entry name" value="ECTOINE DIOXYGENASE"/>
    <property type="match status" value="1"/>
</dbReference>